<evidence type="ECO:0008006" key="3">
    <source>
        <dbReference type="Google" id="ProtNLM"/>
    </source>
</evidence>
<dbReference type="OrthoDB" id="1906820at2759"/>
<dbReference type="SUPFAM" id="SSF53098">
    <property type="entry name" value="Ribonuclease H-like"/>
    <property type="match status" value="1"/>
</dbReference>
<dbReference type="Proteomes" id="UP000516437">
    <property type="component" value="Chromosome 1"/>
</dbReference>
<gene>
    <name evidence="1" type="ORF">CJ030_MR1G028902</name>
</gene>
<evidence type="ECO:0000313" key="1">
    <source>
        <dbReference type="EMBL" id="KAB1227755.1"/>
    </source>
</evidence>
<comment type="caution">
    <text evidence="1">The sequence shown here is derived from an EMBL/GenBank/DDBJ whole genome shotgun (WGS) entry which is preliminary data.</text>
</comment>
<dbReference type="Gene3D" id="3.30.420.10">
    <property type="entry name" value="Ribonuclease H-like superfamily/Ribonuclease H"/>
    <property type="match status" value="1"/>
</dbReference>
<organism evidence="1 2">
    <name type="scientific">Morella rubra</name>
    <name type="common">Chinese bayberry</name>
    <dbReference type="NCBI Taxonomy" id="262757"/>
    <lineage>
        <taxon>Eukaryota</taxon>
        <taxon>Viridiplantae</taxon>
        <taxon>Streptophyta</taxon>
        <taxon>Embryophyta</taxon>
        <taxon>Tracheophyta</taxon>
        <taxon>Spermatophyta</taxon>
        <taxon>Magnoliopsida</taxon>
        <taxon>eudicotyledons</taxon>
        <taxon>Gunneridae</taxon>
        <taxon>Pentapetalae</taxon>
        <taxon>rosids</taxon>
        <taxon>fabids</taxon>
        <taxon>Fagales</taxon>
        <taxon>Myricaceae</taxon>
        <taxon>Morella</taxon>
    </lineage>
</organism>
<dbReference type="GO" id="GO:0003676">
    <property type="term" value="F:nucleic acid binding"/>
    <property type="evidence" value="ECO:0007669"/>
    <property type="project" value="InterPro"/>
</dbReference>
<dbReference type="EMBL" id="RXIC02000019">
    <property type="protein sequence ID" value="KAB1227755.1"/>
    <property type="molecule type" value="Genomic_DNA"/>
</dbReference>
<sequence>MVPPPPLGWKFNCDAACRGNQAFLAVVCRDSCGRLTSAWTDTSLSSNPLLAELSAAFLACSSIPSSCDGTVIIEGDSLIACQLVHEQLDLDMQGPV</sequence>
<dbReference type="AlphaFoldDB" id="A0A6A1WR31"/>
<reference evidence="1 2" key="1">
    <citation type="journal article" date="2019" name="Plant Biotechnol. J.">
        <title>The red bayberry genome and genetic basis of sex determination.</title>
        <authorList>
            <person name="Jia H.M."/>
            <person name="Jia H.J."/>
            <person name="Cai Q.L."/>
            <person name="Wang Y."/>
            <person name="Zhao H.B."/>
            <person name="Yang W.F."/>
            <person name="Wang G.Y."/>
            <person name="Li Y.H."/>
            <person name="Zhan D.L."/>
            <person name="Shen Y.T."/>
            <person name="Niu Q.F."/>
            <person name="Chang L."/>
            <person name="Qiu J."/>
            <person name="Zhao L."/>
            <person name="Xie H.B."/>
            <person name="Fu W.Y."/>
            <person name="Jin J."/>
            <person name="Li X.W."/>
            <person name="Jiao Y."/>
            <person name="Zhou C.C."/>
            <person name="Tu T."/>
            <person name="Chai C.Y."/>
            <person name="Gao J.L."/>
            <person name="Fan L.J."/>
            <person name="van de Weg E."/>
            <person name="Wang J.Y."/>
            <person name="Gao Z.S."/>
        </authorList>
    </citation>
    <scope>NUCLEOTIDE SEQUENCE [LARGE SCALE GENOMIC DNA]</scope>
    <source>
        <tissue evidence="1">Leaves</tissue>
    </source>
</reference>
<dbReference type="InterPro" id="IPR012337">
    <property type="entry name" value="RNaseH-like_sf"/>
</dbReference>
<dbReference type="InterPro" id="IPR036397">
    <property type="entry name" value="RNaseH_sf"/>
</dbReference>
<proteinExistence type="predicted"/>
<accession>A0A6A1WR31</accession>
<name>A0A6A1WR31_9ROSI</name>
<protein>
    <recommendedName>
        <fullName evidence="3">RNase H type-1 domain-containing protein</fullName>
    </recommendedName>
</protein>
<keyword evidence="2" id="KW-1185">Reference proteome</keyword>
<evidence type="ECO:0000313" key="2">
    <source>
        <dbReference type="Proteomes" id="UP000516437"/>
    </source>
</evidence>